<evidence type="ECO:0000259" key="8">
    <source>
        <dbReference type="PROSITE" id="PS50918"/>
    </source>
</evidence>
<dbReference type="InterPro" id="IPR037197">
    <property type="entry name" value="WWE_dom_sf"/>
</dbReference>
<keyword evidence="5" id="KW-0539">Nucleus</keyword>
<dbReference type="PANTHER" id="PTHR14453:SF67">
    <property type="entry name" value="POLY [ADP-RIBOSE] POLYMERASE"/>
    <property type="match status" value="1"/>
</dbReference>
<sequence>MTRKPRTKVPSLNQSVQNLVSTQHAPDSSTQPSSPQLVLRILGLPNINYDHDCEEILYDLKQELMDLCPSLRSDSFSCELEPTSSKIRPVWVNALVFFQKMEDGSNVYGAAVSGRLYVCRCKVGVEFSLPSPPPPPPPVLQSALTEVQDMGEMASSPPVAAHSGVVKPEGSKQNPPTGIPTFRFIILPAHHPHYFSQLLKVKTEIQDKFNVKISHVKRNNTQLKIDAPSKKSFKLAYGHIENRSKELKTLLWDENVLEGRMRNHCVTEGIWVHSIYLSRVSQKEVFVIPSAKYKQFIDKYHLRLVEVYYPLKRFMQQEMLRQRKKKLKHIQQQHSLKPFVQFSKLNGKGFKISGTKKKITAAFHDLDELTSNLLRSQVIRTLDVETSTTQKIIDHISGPNCSTFLAKLPSTHIIYPNKKLQPKTTLKRKLALVEHDKVIEIREGSILNVQADAYVNSANIEFHNAGGIAKIIEDASSPKMRDEIKTIKTYRGGDLVIGSAVVTMSAPYAALYVIHAFPPPKVNPKSTQLMKQCVKATFNQAARLKLESIAIPLLGAGIFGWSARDAAEVILPVVIKILKRSDCVTKKVIFVDTNSDCVAHIEGALNQAVDPSSMTTISPDVQQHSSSIVTQWYWRNPNDQWEGYPQEICRKISVAIKSNSGFLFKQNGREYIVDPAKKIQVNQRTRTERCITNKISEGVVNQWSWRDGDQGWKKYSANDNMKICTAHANGESQVTLSNIFRHVDDAQCDYIVDLKRMCQINTNTSYERKIQVNVLKQAPVVVKNRARPVLQTKDIHEDSLDNCIRFVCFSQADADKINDKLERVAKKFRFEKEIPYENFCDYVRMCRKYGIRFTRKQDKVLLTGDQMIVEIVADLLSKQQNDLPTHWEPMERDEYTKVVPASDDERQKVERDFLVTTPEATITSVERIQSVHLWKKYASHRQVLEQRRGKKMTELSLFHGTRSTQPSVIFESEKGFDRTHSRKDCLFGSGFYFAKNSRYSVSYASVTPDGKRQMFVARVLVGDFAEDVPQAQHTAPPAHKDSIKANLNGSDVYVVFHSESVYPEFLVTFSV</sequence>
<dbReference type="EC" id="2.4.2.-" evidence="6"/>
<evidence type="ECO:0000256" key="6">
    <source>
        <dbReference type="RuleBase" id="RU362114"/>
    </source>
</evidence>
<dbReference type="EMBL" id="HBGD01010477">
    <property type="protein sequence ID" value="CAD9085362.1"/>
    <property type="molecule type" value="Transcribed_RNA"/>
</dbReference>
<feature type="domain" description="Macro" evidence="10">
    <location>
        <begin position="426"/>
        <end position="609"/>
    </location>
</feature>
<dbReference type="PANTHER" id="PTHR14453">
    <property type="entry name" value="PARP/ZINC FINGER CCCH TYPE DOMAIN CONTAINING PROTEIN"/>
    <property type="match status" value="1"/>
</dbReference>
<evidence type="ECO:0000256" key="4">
    <source>
        <dbReference type="ARBA" id="ARBA00023027"/>
    </source>
</evidence>
<keyword evidence="3 6" id="KW-0808">Transferase</keyword>
<dbReference type="GO" id="GO:0003714">
    <property type="term" value="F:transcription corepressor activity"/>
    <property type="evidence" value="ECO:0007669"/>
    <property type="project" value="TreeGrafter"/>
</dbReference>
<evidence type="ECO:0000259" key="9">
    <source>
        <dbReference type="PROSITE" id="PS51059"/>
    </source>
</evidence>
<dbReference type="SUPFAM" id="SSF52949">
    <property type="entry name" value="Macro domain-like"/>
    <property type="match status" value="1"/>
</dbReference>
<dbReference type="Gene3D" id="3.30.720.50">
    <property type="match status" value="2"/>
</dbReference>
<dbReference type="GO" id="GO:0005634">
    <property type="term" value="C:nucleus"/>
    <property type="evidence" value="ECO:0007669"/>
    <property type="project" value="UniProtKB-SubCell"/>
</dbReference>
<evidence type="ECO:0000256" key="3">
    <source>
        <dbReference type="ARBA" id="ARBA00022679"/>
    </source>
</evidence>
<reference evidence="11" key="1">
    <citation type="submission" date="2021-01" db="EMBL/GenBank/DDBJ databases">
        <authorList>
            <person name="Corre E."/>
            <person name="Pelletier E."/>
            <person name="Niang G."/>
            <person name="Scheremetjew M."/>
            <person name="Finn R."/>
            <person name="Kale V."/>
            <person name="Holt S."/>
            <person name="Cochrane G."/>
            <person name="Meng A."/>
            <person name="Brown T."/>
            <person name="Cohen L."/>
        </authorList>
    </citation>
    <scope>NUCLEOTIDE SEQUENCE</scope>
    <source>
        <strain evidence="11">WS</strain>
    </source>
</reference>
<feature type="domain" description="PARP catalytic" evidence="9">
    <location>
        <begin position="883"/>
        <end position="1071"/>
    </location>
</feature>
<dbReference type="InterPro" id="IPR004170">
    <property type="entry name" value="WWE_dom"/>
</dbReference>
<dbReference type="SMART" id="SM00506">
    <property type="entry name" value="A1pp"/>
    <property type="match status" value="1"/>
</dbReference>
<evidence type="ECO:0000256" key="5">
    <source>
        <dbReference type="ARBA" id="ARBA00023242"/>
    </source>
</evidence>
<keyword evidence="2 6" id="KW-0328">Glycosyltransferase</keyword>
<dbReference type="AlphaFoldDB" id="A0A7S1PKE8"/>
<dbReference type="SMART" id="SM00678">
    <property type="entry name" value="WWE"/>
    <property type="match status" value="1"/>
</dbReference>
<evidence type="ECO:0000256" key="2">
    <source>
        <dbReference type="ARBA" id="ARBA00022676"/>
    </source>
</evidence>
<name>A0A7S1PKE8_9EUKA</name>
<dbReference type="Gene3D" id="3.40.220.10">
    <property type="entry name" value="Leucine Aminopeptidase, subunit E, domain 1"/>
    <property type="match status" value="1"/>
</dbReference>
<feature type="region of interest" description="Disordered" evidence="7">
    <location>
        <begin position="154"/>
        <end position="177"/>
    </location>
</feature>
<evidence type="ECO:0000256" key="7">
    <source>
        <dbReference type="SAM" id="MobiDB-lite"/>
    </source>
</evidence>
<dbReference type="SUPFAM" id="SSF117839">
    <property type="entry name" value="WWE domain"/>
    <property type="match status" value="2"/>
</dbReference>
<evidence type="ECO:0000313" key="11">
    <source>
        <dbReference type="EMBL" id="CAD9085362.1"/>
    </source>
</evidence>
<dbReference type="PROSITE" id="PS50918">
    <property type="entry name" value="WWE"/>
    <property type="match status" value="1"/>
</dbReference>
<dbReference type="Pfam" id="PF00644">
    <property type="entry name" value="PARP"/>
    <property type="match status" value="1"/>
</dbReference>
<dbReference type="Pfam" id="PF02825">
    <property type="entry name" value="WWE"/>
    <property type="match status" value="2"/>
</dbReference>
<dbReference type="GO" id="GO:0008270">
    <property type="term" value="F:zinc ion binding"/>
    <property type="evidence" value="ECO:0007669"/>
    <property type="project" value="InterPro"/>
</dbReference>
<dbReference type="GO" id="GO:0003950">
    <property type="term" value="F:NAD+ poly-ADP-ribosyltransferase activity"/>
    <property type="evidence" value="ECO:0007669"/>
    <property type="project" value="UniProtKB-UniRule"/>
</dbReference>
<feature type="domain" description="WWE" evidence="8">
    <location>
        <begin position="618"/>
        <end position="693"/>
    </location>
</feature>
<evidence type="ECO:0000259" key="10">
    <source>
        <dbReference type="PROSITE" id="PS51154"/>
    </source>
</evidence>
<dbReference type="PROSITE" id="PS51059">
    <property type="entry name" value="PARP_CATALYTIC"/>
    <property type="match status" value="1"/>
</dbReference>
<evidence type="ECO:0000256" key="1">
    <source>
        <dbReference type="ARBA" id="ARBA00004123"/>
    </source>
</evidence>
<gene>
    <name evidence="11" type="ORF">PCOS0759_LOCUS8616</name>
</gene>
<accession>A0A7S1PKE8</accession>
<dbReference type="InterPro" id="IPR012317">
    <property type="entry name" value="Poly(ADP-ribose)pol_cat_dom"/>
</dbReference>
<dbReference type="SUPFAM" id="SSF56399">
    <property type="entry name" value="ADP-ribosylation"/>
    <property type="match status" value="1"/>
</dbReference>
<protein>
    <recommendedName>
        <fullName evidence="6">Poly [ADP-ribose] polymerase</fullName>
        <shortName evidence="6">PARP</shortName>
        <ecNumber evidence="6">2.4.2.-</ecNumber>
    </recommendedName>
</protein>
<organism evidence="11">
    <name type="scientific">Percolomonas cosmopolitus</name>
    <dbReference type="NCBI Taxonomy" id="63605"/>
    <lineage>
        <taxon>Eukaryota</taxon>
        <taxon>Discoba</taxon>
        <taxon>Heterolobosea</taxon>
        <taxon>Tetramitia</taxon>
        <taxon>Eutetramitia</taxon>
        <taxon>Percolomonadidae</taxon>
        <taxon>Percolomonas</taxon>
    </lineage>
</organism>
<dbReference type="GO" id="GO:0005737">
    <property type="term" value="C:cytoplasm"/>
    <property type="evidence" value="ECO:0007669"/>
    <property type="project" value="TreeGrafter"/>
</dbReference>
<dbReference type="InterPro" id="IPR018123">
    <property type="entry name" value="WWE-dom_subgr"/>
</dbReference>
<dbReference type="Gene3D" id="3.90.228.10">
    <property type="match status" value="1"/>
</dbReference>
<dbReference type="PROSITE" id="PS51154">
    <property type="entry name" value="MACRO"/>
    <property type="match status" value="1"/>
</dbReference>
<comment type="subcellular location">
    <subcellularLocation>
        <location evidence="1">Nucleus</location>
    </subcellularLocation>
</comment>
<dbReference type="InterPro" id="IPR002589">
    <property type="entry name" value="Macro_dom"/>
</dbReference>
<proteinExistence type="predicted"/>
<dbReference type="Pfam" id="PF01661">
    <property type="entry name" value="Macro"/>
    <property type="match status" value="1"/>
</dbReference>
<keyword evidence="4 6" id="KW-0520">NAD</keyword>
<dbReference type="InterPro" id="IPR043472">
    <property type="entry name" value="Macro_dom-like"/>
</dbReference>
<dbReference type="GO" id="GO:0010629">
    <property type="term" value="P:negative regulation of gene expression"/>
    <property type="evidence" value="ECO:0007669"/>
    <property type="project" value="TreeGrafter"/>
</dbReference>
<dbReference type="InterPro" id="IPR052056">
    <property type="entry name" value="Mono-ARTD/PARP"/>
</dbReference>